<proteinExistence type="predicted"/>
<evidence type="ECO:0000313" key="1">
    <source>
        <dbReference type="EMBL" id="PRX25622.1"/>
    </source>
</evidence>
<name>A0A2T0KPF2_9ACTN</name>
<accession>A0A2T0KPF2</accession>
<gene>
    <name evidence="1" type="ORF">CLV67_101339</name>
</gene>
<organism evidence="1 2">
    <name type="scientific">Actinoplanes italicus</name>
    <dbReference type="NCBI Taxonomy" id="113567"/>
    <lineage>
        <taxon>Bacteria</taxon>
        <taxon>Bacillati</taxon>
        <taxon>Actinomycetota</taxon>
        <taxon>Actinomycetes</taxon>
        <taxon>Micromonosporales</taxon>
        <taxon>Micromonosporaceae</taxon>
        <taxon>Actinoplanes</taxon>
    </lineage>
</organism>
<dbReference type="Proteomes" id="UP000239415">
    <property type="component" value="Unassembled WGS sequence"/>
</dbReference>
<evidence type="ECO:0000313" key="2">
    <source>
        <dbReference type="Proteomes" id="UP000239415"/>
    </source>
</evidence>
<protein>
    <submittedName>
        <fullName evidence="1">Uncharacterized protein</fullName>
    </submittedName>
</protein>
<sequence length="176" mass="19761">MAKRVAKRKGISYAKALHLLRPAGADEWEPSQDDLLNEAIQAACEELTGRRAGSRTFDFGEIGRPGFWAEDVTIDVADPDLDSVTTDGSGGSDGWLYVNVRFSFLGYVHKSDVHNYSAKVVEFDWNDRYSQVAFTPDQAWTLRWNCHILPLQPYVQPELTFDCVLEPVIEPFSFGG</sequence>
<comment type="caution">
    <text evidence="1">The sequence shown here is derived from an EMBL/GenBank/DDBJ whole genome shotgun (WGS) entry which is preliminary data.</text>
</comment>
<keyword evidence="2" id="KW-1185">Reference proteome</keyword>
<reference evidence="1 2" key="1">
    <citation type="submission" date="2018-03" db="EMBL/GenBank/DDBJ databases">
        <title>Genomic Encyclopedia of Archaeal and Bacterial Type Strains, Phase II (KMG-II): from individual species to whole genera.</title>
        <authorList>
            <person name="Goeker M."/>
        </authorList>
    </citation>
    <scope>NUCLEOTIDE SEQUENCE [LARGE SCALE GENOMIC DNA]</scope>
    <source>
        <strain evidence="1 2">DSM 43146</strain>
    </source>
</reference>
<dbReference type="AlphaFoldDB" id="A0A2T0KPF2"/>
<dbReference type="EMBL" id="PVMZ01000001">
    <property type="protein sequence ID" value="PRX25622.1"/>
    <property type="molecule type" value="Genomic_DNA"/>
</dbReference>